<dbReference type="EMBL" id="KY319168">
    <property type="protein sequence ID" value="APU02918.1"/>
    <property type="molecule type" value="Genomic_DNA"/>
</dbReference>
<name>A0A1L7DRL7_9CAUD</name>
<gene>
    <name evidence="1" type="primary">106</name>
    <name evidence="1" type="ORF">SEA_CRYSTALP_106</name>
</gene>
<evidence type="ECO:0000313" key="1">
    <source>
        <dbReference type="EMBL" id="APU02918.1"/>
    </source>
</evidence>
<evidence type="ECO:0000313" key="2">
    <source>
        <dbReference type="Proteomes" id="UP000222370"/>
    </source>
</evidence>
<organism evidence="1 2">
    <name type="scientific">Mycobacterium phage CrystalP</name>
    <dbReference type="NCBI Taxonomy" id="1932894"/>
    <lineage>
        <taxon>Viruses</taxon>
        <taxon>Duplodnaviria</taxon>
        <taxon>Heunggongvirae</taxon>
        <taxon>Uroviricota</taxon>
        <taxon>Caudoviricetes</taxon>
        <taxon>Kostyavirus</taxon>
        <taxon>Kostyavirus toto</taxon>
    </lineage>
</organism>
<sequence>MGSAESVEMTTCKWCAADSSWSHNCIRALRRPRYATTD</sequence>
<protein>
    <submittedName>
        <fullName evidence="1">Uncharacterized protein</fullName>
    </submittedName>
</protein>
<dbReference type="Proteomes" id="UP000222370">
    <property type="component" value="Segment"/>
</dbReference>
<accession>A0A1L7DRL7</accession>
<proteinExistence type="predicted"/>
<reference evidence="1 2" key="1">
    <citation type="submission" date="2016-12" db="EMBL/GenBank/DDBJ databases">
        <authorList>
            <person name="Cresawn S.G."/>
            <person name="Koga A.P."/>
            <person name="Seegulam M.E."/>
            <person name="Cavinder B."/>
            <person name="Ruffin V.A."/>
            <person name="Paige-Anderson C.L."/>
            <person name="Connors B.J."/>
            <person name="Scrudato M."/>
            <person name="Twichell C.M."/>
            <person name="Lawson J.N."/>
            <person name="Kirkpatrick B.L."/>
            <person name="Schwebach J.R."/>
            <person name="Washington E."/>
            <person name="Scherer A.E."/>
            <person name="Haddad E."/>
            <person name="Ospina-Giraldo M.D."/>
            <person name="Delaney-Nguyen K.N."/>
            <person name="Diaz A."/>
            <person name="Sutter N.B."/>
            <person name="Brey C.W."/>
            <person name="Bhalla S."/>
            <person name="Smith M.V."/>
            <person name="Merkhofer E.C."/>
            <person name="Furlong L.J."/>
            <person name="Tolsma S."/>
            <person name="Weir S.M."/>
            <person name="Katsanos J.M."/>
            <person name="Decker J.K."/>
            <person name="McLean J.E."/>
            <person name="Yan W."/>
            <person name="Stamm J.C."/>
            <person name="Edwards D."/>
            <person name="Powell E.A."/>
            <person name="Montgomery J.R."/>
            <person name="Doty J.A."/>
            <person name="Breton T.S."/>
            <person name="Segura-Totten M."/>
            <person name="Nordlie M.A."/>
            <person name="Fleischacker C.L."/>
            <person name="Dojs M.A."/>
            <person name="Bortz R.L."/>
            <person name="Moriyama E.N."/>
            <person name="Kesinger E.D."/>
            <person name="Sandel M.W."/>
            <person name="Fast K.M."/>
            <person name="Martin S.A."/>
            <person name="Valle-Rivera A.M."/>
            <person name="Preuss M.L."/>
            <person name="Brown-Kennerly V."/>
            <person name="Frost V.J."/>
            <person name="Westover K.M."/>
            <person name="Butela K.A."/>
            <person name="Hughes L.E."/>
            <person name="Biederman W.H."/>
            <person name="Kobi P."/>
            <person name="Sivanathan V."/>
            <person name="Asai D.J."/>
            <person name="Garlena R.A."/>
            <person name="Russell D.A."/>
            <person name="Pope W.H."/>
            <person name="Jacobs-Sera D."/>
            <person name="Hatfull G.F."/>
        </authorList>
    </citation>
    <scope>NUCLEOTIDE SEQUENCE [LARGE SCALE GENOMIC DNA]</scope>
</reference>